<keyword evidence="2" id="KW-0413">Isomerase</keyword>
<organism evidence="2 3">
    <name type="scientific">Pedococcus cremeus</name>
    <dbReference type="NCBI Taxonomy" id="587636"/>
    <lineage>
        <taxon>Bacteria</taxon>
        <taxon>Bacillati</taxon>
        <taxon>Actinomycetota</taxon>
        <taxon>Actinomycetes</taxon>
        <taxon>Micrococcales</taxon>
        <taxon>Intrasporangiaceae</taxon>
        <taxon>Pedococcus</taxon>
    </lineage>
</organism>
<name>A0A1H9W469_9MICO</name>
<reference evidence="3" key="1">
    <citation type="submission" date="2016-10" db="EMBL/GenBank/DDBJ databases">
        <authorList>
            <person name="Varghese N."/>
            <person name="Submissions S."/>
        </authorList>
    </citation>
    <scope>NUCLEOTIDE SEQUENCE [LARGE SCALE GENOMIC DNA]</scope>
    <source>
        <strain evidence="3">CGMCC 1.6963</strain>
    </source>
</reference>
<dbReference type="AlphaFoldDB" id="A0A1H9W469"/>
<dbReference type="Pfam" id="PF01323">
    <property type="entry name" value="DSBA"/>
    <property type="match status" value="1"/>
</dbReference>
<dbReference type="GO" id="GO:0016853">
    <property type="term" value="F:isomerase activity"/>
    <property type="evidence" value="ECO:0007669"/>
    <property type="project" value="UniProtKB-KW"/>
</dbReference>
<dbReference type="Gene3D" id="3.40.30.10">
    <property type="entry name" value="Glutaredoxin"/>
    <property type="match status" value="1"/>
</dbReference>
<dbReference type="GO" id="GO:0016491">
    <property type="term" value="F:oxidoreductase activity"/>
    <property type="evidence" value="ECO:0007669"/>
    <property type="project" value="InterPro"/>
</dbReference>
<evidence type="ECO:0000313" key="3">
    <source>
        <dbReference type="Proteomes" id="UP000199019"/>
    </source>
</evidence>
<dbReference type="InterPro" id="IPR001853">
    <property type="entry name" value="DSBA-like_thioredoxin_dom"/>
</dbReference>
<accession>A0A1H9W469</accession>
<dbReference type="Proteomes" id="UP000199019">
    <property type="component" value="Unassembled WGS sequence"/>
</dbReference>
<evidence type="ECO:0000313" key="2">
    <source>
        <dbReference type="EMBL" id="SES28273.1"/>
    </source>
</evidence>
<dbReference type="CDD" id="cd03024">
    <property type="entry name" value="DsbA_FrnE"/>
    <property type="match status" value="1"/>
</dbReference>
<proteinExistence type="predicted"/>
<dbReference type="RefSeq" id="WP_091758996.1">
    <property type="nucleotide sequence ID" value="NZ_FOHB01000004.1"/>
</dbReference>
<protein>
    <submittedName>
        <fullName evidence="2">Predicted dithiol-disulfide isomerase, DsbA family</fullName>
    </submittedName>
</protein>
<dbReference type="PANTHER" id="PTHR13887">
    <property type="entry name" value="GLUTATHIONE S-TRANSFERASE KAPPA"/>
    <property type="match status" value="1"/>
</dbReference>
<dbReference type="SUPFAM" id="SSF52833">
    <property type="entry name" value="Thioredoxin-like"/>
    <property type="match status" value="1"/>
</dbReference>
<dbReference type="PANTHER" id="PTHR13887:SF41">
    <property type="entry name" value="THIOREDOXIN SUPERFAMILY PROTEIN"/>
    <property type="match status" value="1"/>
</dbReference>
<dbReference type="STRING" id="587636.SAMN05216199_2751"/>
<feature type="domain" description="DSBA-like thioredoxin" evidence="1">
    <location>
        <begin position="3"/>
        <end position="204"/>
    </location>
</feature>
<dbReference type="EMBL" id="FOHB01000004">
    <property type="protein sequence ID" value="SES28273.1"/>
    <property type="molecule type" value="Genomic_DNA"/>
</dbReference>
<dbReference type="InterPro" id="IPR036249">
    <property type="entry name" value="Thioredoxin-like_sf"/>
</dbReference>
<gene>
    <name evidence="2" type="ORF">SAMN05216199_2751</name>
</gene>
<dbReference type="OrthoDB" id="9799122at2"/>
<keyword evidence="3" id="KW-1185">Reference proteome</keyword>
<evidence type="ECO:0000259" key="1">
    <source>
        <dbReference type="Pfam" id="PF01323"/>
    </source>
</evidence>
<sequence>MKVDIWSDVVCPFCYIGKRRLEEAFESFAHRDDVEVVWHSFQLDPTAPAIAEGRTVDKLAAKYGMTLEQAVAAQESLAANAATVGLEFNWQETKSGNTFDAHRLIHFAATQGRADAMKERLLRAFFTEGEQIGDREVLVRLAGEAGVDEQQAREVLESGAHAEEVRADIAQAQAYGIRGVPFFVIDDKYGISGAQPTELFSQALDQAWTEAHPLQMVTTDGGDAACEGDNCAI</sequence>